<dbReference type="AlphaFoldDB" id="A0A0B0ICJ8"/>
<comment type="caution">
    <text evidence="1">The sequence shown here is derived from an EMBL/GenBank/DDBJ whole genome shotgun (WGS) entry which is preliminary data.</text>
</comment>
<dbReference type="STRING" id="333138.LQ50_09855"/>
<sequence>MKQLKIIDEIWKKTERGNIDNISRTVMYEKFYMKNPEIKWALLASLVSRNAGWNMTDLKSKWFQQLITEPFSDLLFQTFERANWTIFADAYPQLLWYEFCKNKKKADYSLLTQLQVSEFMQKEWKRFWEYGDEERLCTSLIINEQFTIEKPVMKHPLYRKNVFSTLLYFLEEHAHMSYVIFPTMEGKIYGLYVRNFKKVDARIWLGRQLQSLLFHPNIHAFIYQFCLHTVPTGSRKDYEQYLLWSTGNSSPKLREAYPLVSHHWKGKMDWSKSVTKTECYYSKLKTIKPVDRTKWLQSKWVEIYFLHKAKSYL</sequence>
<name>A0A0B0ICJ8_9BACI</name>
<protein>
    <recommendedName>
        <fullName evidence="3">DUF2515 domain-containing protein</fullName>
    </recommendedName>
</protein>
<accession>A0A0B0ICJ8</accession>
<dbReference type="eggNOG" id="ENOG502ZB0U">
    <property type="taxonomic scope" value="Bacteria"/>
</dbReference>
<reference evidence="1 2" key="1">
    <citation type="submission" date="2014-09" db="EMBL/GenBank/DDBJ databases">
        <title>Genome sequencing and annotation of Bacillus Okhensis strain Kh10-101T.</title>
        <authorList>
            <person name="Prakash J.S."/>
        </authorList>
    </citation>
    <scope>NUCLEOTIDE SEQUENCE [LARGE SCALE GENOMIC DNA]</scope>
    <source>
        <strain evidence="2">Kh10-101T</strain>
    </source>
</reference>
<dbReference type="Proteomes" id="UP000030832">
    <property type="component" value="Unassembled WGS sequence"/>
</dbReference>
<evidence type="ECO:0008006" key="3">
    <source>
        <dbReference type="Google" id="ProtNLM"/>
    </source>
</evidence>
<keyword evidence="2" id="KW-1185">Reference proteome</keyword>
<organism evidence="1 2">
    <name type="scientific">Halalkalibacter okhensis</name>
    <dbReference type="NCBI Taxonomy" id="333138"/>
    <lineage>
        <taxon>Bacteria</taxon>
        <taxon>Bacillati</taxon>
        <taxon>Bacillota</taxon>
        <taxon>Bacilli</taxon>
        <taxon>Bacillales</taxon>
        <taxon>Bacillaceae</taxon>
        <taxon>Halalkalibacter</taxon>
    </lineage>
</organism>
<dbReference type="EMBL" id="JRJU01000010">
    <property type="protein sequence ID" value="KHF40293.1"/>
    <property type="molecule type" value="Genomic_DNA"/>
</dbReference>
<dbReference type="InterPro" id="IPR019658">
    <property type="entry name" value="DUF2515"/>
</dbReference>
<proteinExistence type="predicted"/>
<gene>
    <name evidence="1" type="ORF">LQ50_09855</name>
</gene>
<dbReference type="RefSeq" id="WP_034628429.1">
    <property type="nucleotide sequence ID" value="NZ_JRJU01000010.1"/>
</dbReference>
<dbReference type="OrthoDB" id="2690514at2"/>
<evidence type="ECO:0000313" key="2">
    <source>
        <dbReference type="Proteomes" id="UP000030832"/>
    </source>
</evidence>
<evidence type="ECO:0000313" key="1">
    <source>
        <dbReference type="EMBL" id="KHF40293.1"/>
    </source>
</evidence>
<dbReference type="Pfam" id="PF10720">
    <property type="entry name" value="DUF2515"/>
    <property type="match status" value="1"/>
</dbReference>